<comment type="caution">
    <text evidence="2">The sequence shown here is derived from an EMBL/GenBank/DDBJ whole genome shotgun (WGS) entry which is preliminary data.</text>
</comment>
<evidence type="ECO:0000313" key="3">
    <source>
        <dbReference type="Proteomes" id="UP001148838"/>
    </source>
</evidence>
<name>A0ABQ8TZ65_PERAM</name>
<organism evidence="2 3">
    <name type="scientific">Periplaneta americana</name>
    <name type="common">American cockroach</name>
    <name type="synonym">Blatta americana</name>
    <dbReference type="NCBI Taxonomy" id="6978"/>
    <lineage>
        <taxon>Eukaryota</taxon>
        <taxon>Metazoa</taxon>
        <taxon>Ecdysozoa</taxon>
        <taxon>Arthropoda</taxon>
        <taxon>Hexapoda</taxon>
        <taxon>Insecta</taxon>
        <taxon>Pterygota</taxon>
        <taxon>Neoptera</taxon>
        <taxon>Polyneoptera</taxon>
        <taxon>Dictyoptera</taxon>
        <taxon>Blattodea</taxon>
        <taxon>Blattoidea</taxon>
        <taxon>Blattidae</taxon>
        <taxon>Blattinae</taxon>
        <taxon>Periplaneta</taxon>
    </lineage>
</organism>
<keyword evidence="3" id="KW-1185">Reference proteome</keyword>
<gene>
    <name evidence="2" type="ORF">ANN_01982</name>
</gene>
<proteinExistence type="predicted"/>
<evidence type="ECO:0000313" key="2">
    <source>
        <dbReference type="EMBL" id="KAJ4450555.1"/>
    </source>
</evidence>
<protein>
    <submittedName>
        <fullName evidence="2">Uncharacterized protein</fullName>
    </submittedName>
</protein>
<evidence type="ECO:0000256" key="1">
    <source>
        <dbReference type="SAM" id="MobiDB-lite"/>
    </source>
</evidence>
<dbReference type="Proteomes" id="UP001148838">
    <property type="component" value="Unassembled WGS sequence"/>
</dbReference>
<dbReference type="EMBL" id="JAJSOF020000003">
    <property type="protein sequence ID" value="KAJ4450555.1"/>
    <property type="molecule type" value="Genomic_DNA"/>
</dbReference>
<feature type="region of interest" description="Disordered" evidence="1">
    <location>
        <begin position="1"/>
        <end position="22"/>
    </location>
</feature>
<sequence>MAGLCEDGNETPGSLKAKEDSNEGHEWFVNDAFKLRFVYGDHRRAHIVGDCRLELRAVKMNAHAFFKPWFPERMRDAVRFFF</sequence>
<accession>A0ABQ8TZ65</accession>
<reference evidence="2 3" key="1">
    <citation type="journal article" date="2022" name="Allergy">
        <title>Genome assembly and annotation of Periplaneta americana reveal a comprehensive cockroach allergen profile.</title>
        <authorList>
            <person name="Wang L."/>
            <person name="Xiong Q."/>
            <person name="Saelim N."/>
            <person name="Wang L."/>
            <person name="Nong W."/>
            <person name="Wan A.T."/>
            <person name="Shi M."/>
            <person name="Liu X."/>
            <person name="Cao Q."/>
            <person name="Hui J.H.L."/>
            <person name="Sookrung N."/>
            <person name="Leung T.F."/>
            <person name="Tungtrongchitr A."/>
            <person name="Tsui S.K.W."/>
        </authorList>
    </citation>
    <scope>NUCLEOTIDE SEQUENCE [LARGE SCALE GENOMIC DNA]</scope>
    <source>
        <strain evidence="2">PWHHKU_190912</strain>
    </source>
</reference>